<dbReference type="EMBL" id="KE346378">
    <property type="protein sequence ID" value="KJE98269.1"/>
    <property type="molecule type" value="Genomic_DNA"/>
</dbReference>
<organism evidence="3 4">
    <name type="scientific">Capsaspora owczarzaki (strain ATCC 30864)</name>
    <dbReference type="NCBI Taxonomy" id="595528"/>
    <lineage>
        <taxon>Eukaryota</taxon>
        <taxon>Filasterea</taxon>
        <taxon>Capsaspora</taxon>
    </lineage>
</organism>
<sequence length="271" mass="29567">MVASDILQVFHCEGTSVLFFDQAWPSRCPVCKQRWPTQPFESFDAVLATAERQQKSGAEPAVLDQDVHPAQTGPELSQGVKRDTTASSVAPGGNGLVSGSVEWHGMTVQRIASPLVSATQSQRSLLVRPTAGNMLWSFTAGSGPLHVGIASSDGSIVFNFDERGCMRDDIGWSECIAVQLPQLAHLSNEEWDARLESHCLEWMASMEPQQTGYHVTDRNCFDFVLAWLSALGVDGFTKSDFAESFVRHRLATAAVYVKLARGIHANGFVLL</sequence>
<accession>A0A0D2X5R5</accession>
<dbReference type="OrthoDB" id="10065749at2759"/>
<feature type="domain" description="MKRN2 opposite strand protein-like C-terminal" evidence="2">
    <location>
        <begin position="110"/>
        <end position="263"/>
    </location>
</feature>
<dbReference type="AlphaFoldDB" id="A0A0D2X5R5"/>
<reference evidence="4" key="1">
    <citation type="submission" date="2011-02" db="EMBL/GenBank/DDBJ databases">
        <title>The Genome Sequence of Capsaspora owczarzaki ATCC 30864.</title>
        <authorList>
            <person name="Russ C."/>
            <person name="Cuomo C."/>
            <person name="Burger G."/>
            <person name="Gray M.W."/>
            <person name="Holland P.W.H."/>
            <person name="King N."/>
            <person name="Lang F.B.F."/>
            <person name="Roger A.J."/>
            <person name="Ruiz-Trillo I."/>
            <person name="Young S.K."/>
            <person name="Zeng Q."/>
            <person name="Gargeya S."/>
            <person name="Alvarado L."/>
            <person name="Berlin A."/>
            <person name="Chapman S.B."/>
            <person name="Chen Z."/>
            <person name="Freedman E."/>
            <person name="Gellesch M."/>
            <person name="Goldberg J."/>
            <person name="Griggs A."/>
            <person name="Gujja S."/>
            <person name="Heilman E."/>
            <person name="Heiman D."/>
            <person name="Howarth C."/>
            <person name="Mehta T."/>
            <person name="Neiman D."/>
            <person name="Pearson M."/>
            <person name="Roberts A."/>
            <person name="Saif S."/>
            <person name="Shea T."/>
            <person name="Shenoy N."/>
            <person name="Sisk P."/>
            <person name="Stolte C."/>
            <person name="Sykes S."/>
            <person name="White J."/>
            <person name="Yandava C."/>
            <person name="Haas B."/>
            <person name="Nusbaum C."/>
            <person name="Birren B."/>
        </authorList>
    </citation>
    <scope>NUCLEOTIDE SEQUENCE</scope>
    <source>
        <strain evidence="4">ATCC 30864</strain>
    </source>
</reference>
<dbReference type="PhylomeDB" id="A0A0D2X5R5"/>
<evidence type="ECO:0000313" key="3">
    <source>
        <dbReference type="EMBL" id="KJE98269.1"/>
    </source>
</evidence>
<keyword evidence="4" id="KW-1185">Reference proteome</keyword>
<protein>
    <recommendedName>
        <fullName evidence="2">MKRN2 opposite strand protein-like C-terminal domain-containing protein</fullName>
    </recommendedName>
</protein>
<dbReference type="PANTHER" id="PTHR33963:SF2">
    <property type="entry name" value="MKRN2 OPPOSITE STRAND PROTEIN"/>
    <property type="match status" value="1"/>
</dbReference>
<evidence type="ECO:0000259" key="2">
    <source>
        <dbReference type="Pfam" id="PF16044"/>
    </source>
</evidence>
<dbReference type="Pfam" id="PF16044">
    <property type="entry name" value="DUF4796_C"/>
    <property type="match status" value="1"/>
</dbReference>
<dbReference type="InterPro" id="IPR053921">
    <property type="entry name" value="MKRN2OS-like_C"/>
</dbReference>
<dbReference type="PANTHER" id="PTHR33963">
    <property type="entry name" value="MKRN2 OPPOSITE STRAND PROTEIN"/>
    <property type="match status" value="1"/>
</dbReference>
<dbReference type="InterPro" id="IPR032016">
    <property type="entry name" value="MKRN2OS-like"/>
</dbReference>
<feature type="region of interest" description="Disordered" evidence="1">
    <location>
        <begin position="54"/>
        <end position="92"/>
    </location>
</feature>
<gene>
    <name evidence="3" type="ORF">CAOG_008258</name>
</gene>
<evidence type="ECO:0000256" key="1">
    <source>
        <dbReference type="SAM" id="MobiDB-lite"/>
    </source>
</evidence>
<dbReference type="InParanoid" id="A0A0D2X5R5"/>
<evidence type="ECO:0000313" key="4">
    <source>
        <dbReference type="Proteomes" id="UP000008743"/>
    </source>
</evidence>
<dbReference type="eggNOG" id="ENOG502R8ZC">
    <property type="taxonomic scope" value="Eukaryota"/>
</dbReference>
<dbReference type="Proteomes" id="UP000008743">
    <property type="component" value="Unassembled WGS sequence"/>
</dbReference>
<name>A0A0D2X5R5_CAPO3</name>
<dbReference type="RefSeq" id="XP_004342427.1">
    <property type="nucleotide sequence ID" value="XM_004342378.2"/>
</dbReference>
<proteinExistence type="predicted"/>